<evidence type="ECO:0000256" key="1">
    <source>
        <dbReference type="SAM" id="MobiDB-lite"/>
    </source>
</evidence>
<sequence>MDETQIQPKPGDVVKPTHRQGEPEITPTPFPNPFNNQGEAQKPKAPSELEKKLAELPELGKTVIKSKKFKKIAVIVAVVAVVFISLGAALTYVLPIIFPPQEEEVYVPPVISEPPIKEPPKEDKTSLRYLDGKIKELQPVLDELNNDSLFILRLNLGGVDFKK</sequence>
<keyword evidence="2" id="KW-0472">Membrane</keyword>
<feature type="region of interest" description="Disordered" evidence="1">
    <location>
        <begin position="1"/>
        <end position="48"/>
    </location>
</feature>
<proteinExistence type="predicted"/>
<gene>
    <name evidence="3" type="ORF">ENR63_00145</name>
</gene>
<keyword evidence="2" id="KW-0812">Transmembrane</keyword>
<keyword evidence="2" id="KW-1133">Transmembrane helix</keyword>
<evidence type="ECO:0000313" key="3">
    <source>
        <dbReference type="EMBL" id="HGW29328.1"/>
    </source>
</evidence>
<reference evidence="3" key="1">
    <citation type="journal article" date="2020" name="mSystems">
        <title>Genome- and Community-Level Interaction Insights into Carbon Utilization and Element Cycling Functions of Hydrothermarchaeota in Hydrothermal Sediment.</title>
        <authorList>
            <person name="Zhou Z."/>
            <person name="Liu Y."/>
            <person name="Xu W."/>
            <person name="Pan J."/>
            <person name="Luo Z.H."/>
            <person name="Li M."/>
        </authorList>
    </citation>
    <scope>NUCLEOTIDE SEQUENCE [LARGE SCALE GENOMIC DNA]</scope>
    <source>
        <strain evidence="3">SpSt-417</strain>
    </source>
</reference>
<name>A0A7C4TJX5_UNCKA</name>
<accession>A0A7C4TJX5</accession>
<protein>
    <submittedName>
        <fullName evidence="3">Uncharacterized protein</fullName>
    </submittedName>
</protein>
<dbReference type="AlphaFoldDB" id="A0A7C4TJX5"/>
<organism evidence="3">
    <name type="scientific">candidate division WWE3 bacterium</name>
    <dbReference type="NCBI Taxonomy" id="2053526"/>
    <lineage>
        <taxon>Bacteria</taxon>
        <taxon>Katanobacteria</taxon>
    </lineage>
</organism>
<feature type="transmembrane region" description="Helical" evidence="2">
    <location>
        <begin position="72"/>
        <end position="98"/>
    </location>
</feature>
<comment type="caution">
    <text evidence="3">The sequence shown here is derived from an EMBL/GenBank/DDBJ whole genome shotgun (WGS) entry which is preliminary data.</text>
</comment>
<evidence type="ECO:0000256" key="2">
    <source>
        <dbReference type="SAM" id="Phobius"/>
    </source>
</evidence>
<dbReference type="EMBL" id="DSRT01000008">
    <property type="protein sequence ID" value="HGW29328.1"/>
    <property type="molecule type" value="Genomic_DNA"/>
</dbReference>